<evidence type="ECO:0000256" key="6">
    <source>
        <dbReference type="ARBA" id="ARBA00022692"/>
    </source>
</evidence>
<keyword evidence="6 15" id="KW-0812">Transmembrane</keyword>
<name>V9LI80_CALMI</name>
<evidence type="ECO:0000256" key="1">
    <source>
        <dbReference type="ARBA" id="ARBA00004251"/>
    </source>
</evidence>
<dbReference type="GO" id="GO:0005886">
    <property type="term" value="C:plasma membrane"/>
    <property type="evidence" value="ECO:0007669"/>
    <property type="project" value="UniProtKB-SubCell"/>
</dbReference>
<evidence type="ECO:0000256" key="10">
    <source>
        <dbReference type="ARBA" id="ARBA00022859"/>
    </source>
</evidence>
<sequence>MGRQTSSVHLLAFSVLVAVANGQNDCGGYYRISSGMIAFMAICDFVLTISIALAVFYFARHSGKLFKGKALTRSSKSEKEQMESPYQELRPMEQGVYSELKPVQK</sequence>
<dbReference type="InterPro" id="IPR026200">
    <property type="entry name" value="Tyrobp"/>
</dbReference>
<dbReference type="EMBL" id="JW880277">
    <property type="protein sequence ID" value="AFP12794.1"/>
    <property type="molecule type" value="mRNA"/>
</dbReference>
<evidence type="ECO:0000256" key="3">
    <source>
        <dbReference type="ARBA" id="ARBA00022356"/>
    </source>
</evidence>
<keyword evidence="13" id="KW-1015">Disulfide bond</keyword>
<dbReference type="GO" id="GO:0016301">
    <property type="term" value="F:kinase activity"/>
    <property type="evidence" value="ECO:0007669"/>
    <property type="project" value="UniProtKB-KW"/>
</dbReference>
<keyword evidence="10" id="KW-0391">Immunity</keyword>
<keyword evidence="9" id="KW-0106">Calcium</keyword>
<dbReference type="KEGG" id="cmk:121852338"/>
<keyword evidence="5" id="KW-0597">Phosphoprotein</keyword>
<dbReference type="PANTHER" id="PTHR17554:SF2">
    <property type="entry name" value="TYRO PROTEIN TYROSINE KINASE-BINDING PROTEIN"/>
    <property type="match status" value="1"/>
</dbReference>
<keyword evidence="8 16" id="KW-0732">Signal</keyword>
<dbReference type="GO" id="GO:0030889">
    <property type="term" value="P:negative regulation of B cell proliferation"/>
    <property type="evidence" value="ECO:0007669"/>
    <property type="project" value="TreeGrafter"/>
</dbReference>
<comment type="similarity">
    <text evidence="2">Belongs to the TYROBP family.</text>
</comment>
<evidence type="ECO:0000256" key="7">
    <source>
        <dbReference type="ARBA" id="ARBA00022723"/>
    </source>
</evidence>
<keyword evidence="7" id="KW-0479">Metal-binding</keyword>
<dbReference type="GO" id="GO:0032816">
    <property type="term" value="P:positive regulation of natural killer cell activation"/>
    <property type="evidence" value="ECO:0007669"/>
    <property type="project" value="TreeGrafter"/>
</dbReference>
<evidence type="ECO:0000256" key="11">
    <source>
        <dbReference type="ARBA" id="ARBA00022989"/>
    </source>
</evidence>
<dbReference type="GO" id="GO:0005102">
    <property type="term" value="F:signaling receptor binding"/>
    <property type="evidence" value="ECO:0007669"/>
    <property type="project" value="TreeGrafter"/>
</dbReference>
<evidence type="ECO:0000256" key="13">
    <source>
        <dbReference type="ARBA" id="ARBA00023157"/>
    </source>
</evidence>
<dbReference type="GO" id="GO:0032911">
    <property type="term" value="P:negative regulation of transforming growth factor beta1 production"/>
    <property type="evidence" value="ECO:0007669"/>
    <property type="project" value="TreeGrafter"/>
</dbReference>
<dbReference type="RefSeq" id="XP_042202367.1">
    <property type="nucleotide sequence ID" value="XM_042346433.1"/>
</dbReference>
<dbReference type="AlphaFoldDB" id="V9LI80"/>
<evidence type="ECO:0000256" key="5">
    <source>
        <dbReference type="ARBA" id="ARBA00022553"/>
    </source>
</evidence>
<dbReference type="GO" id="GO:1904151">
    <property type="term" value="P:positive regulation of microglial cell mediated cytotoxicity"/>
    <property type="evidence" value="ECO:0007669"/>
    <property type="project" value="TreeGrafter"/>
</dbReference>
<keyword evidence="17" id="KW-0808">Transferase</keyword>
<evidence type="ECO:0000256" key="4">
    <source>
        <dbReference type="ARBA" id="ARBA00022475"/>
    </source>
</evidence>
<reference evidence="17" key="1">
    <citation type="journal article" date="2014" name="Nature">
        <title>Elephant shark genome provides unique insights into gnathostome evolution.</title>
        <authorList>
            <consortium name="International Elephant Shark Genome Sequencing Consortium"/>
            <person name="Venkatesh B."/>
            <person name="Lee A.P."/>
            <person name="Ravi V."/>
            <person name="Maurya A.K."/>
            <person name="Lian M.M."/>
            <person name="Swann J.B."/>
            <person name="Ohta Y."/>
            <person name="Flajnik M.F."/>
            <person name="Sutoh Y."/>
            <person name="Kasahara M."/>
            <person name="Hoon S."/>
            <person name="Gangu V."/>
            <person name="Roy S.W."/>
            <person name="Irimia M."/>
            <person name="Korzh V."/>
            <person name="Kondrychyn I."/>
            <person name="Lim Z.W."/>
            <person name="Tay B.H."/>
            <person name="Tohari S."/>
            <person name="Kong K.W."/>
            <person name="Ho S."/>
            <person name="Lorente-Galdos B."/>
            <person name="Quilez J."/>
            <person name="Marques-Bonet T."/>
            <person name="Raney B.J."/>
            <person name="Ingham P.W."/>
            <person name="Tay A."/>
            <person name="Hillier L.W."/>
            <person name="Minx P."/>
            <person name="Boehm T."/>
            <person name="Wilson R.K."/>
            <person name="Brenner S."/>
            <person name="Warren W.C."/>
        </authorList>
    </citation>
    <scope>NUCLEOTIDE SEQUENCE</scope>
    <source>
        <tissue evidence="17">Spleen</tissue>
    </source>
</reference>
<dbReference type="OrthoDB" id="9901873at2759"/>
<evidence type="ECO:0000256" key="8">
    <source>
        <dbReference type="ARBA" id="ARBA00022729"/>
    </source>
</evidence>
<keyword evidence="12 15" id="KW-0472">Membrane</keyword>
<accession>V9LI80</accession>
<evidence type="ECO:0000256" key="9">
    <source>
        <dbReference type="ARBA" id="ARBA00022837"/>
    </source>
</evidence>
<dbReference type="GO" id="GO:0002282">
    <property type="term" value="P:microglial cell activation involved in immune response"/>
    <property type="evidence" value="ECO:0007669"/>
    <property type="project" value="TreeGrafter"/>
</dbReference>
<evidence type="ECO:0000256" key="15">
    <source>
        <dbReference type="SAM" id="Phobius"/>
    </source>
</evidence>
<evidence type="ECO:0000256" key="14">
    <source>
        <dbReference type="ARBA" id="ARBA00031252"/>
    </source>
</evidence>
<keyword evidence="11 15" id="KW-1133">Transmembrane helix</keyword>
<protein>
    <recommendedName>
        <fullName evidence="3">TYRO protein tyrosine kinase-binding protein</fullName>
    </recommendedName>
    <alternativeName>
        <fullName evidence="14">DNAX-activation protein 12</fullName>
    </alternativeName>
</protein>
<feature type="transmembrane region" description="Helical" evidence="15">
    <location>
        <begin position="32"/>
        <end position="59"/>
    </location>
</feature>
<feature type="signal peptide" evidence="16">
    <location>
        <begin position="1"/>
        <end position="22"/>
    </location>
</feature>
<dbReference type="PANTHER" id="PTHR17554">
    <property type="entry name" value="TYRO PROTEIN TYROSINE KINASE-BINDING PROTEIN"/>
    <property type="match status" value="1"/>
</dbReference>
<dbReference type="GO" id="GO:0009986">
    <property type="term" value="C:cell surface"/>
    <property type="evidence" value="ECO:0007669"/>
    <property type="project" value="TreeGrafter"/>
</dbReference>
<feature type="chain" id="PRO_5004778639" description="TYRO protein tyrosine kinase-binding protein" evidence="16">
    <location>
        <begin position="23"/>
        <end position="105"/>
    </location>
</feature>
<dbReference type="GO" id="GO:0034241">
    <property type="term" value="P:positive regulation of macrophage fusion"/>
    <property type="evidence" value="ECO:0007669"/>
    <property type="project" value="TreeGrafter"/>
</dbReference>
<dbReference type="GO" id="GO:0046872">
    <property type="term" value="F:metal ion binding"/>
    <property type="evidence" value="ECO:0007669"/>
    <property type="project" value="UniProtKB-KW"/>
</dbReference>
<dbReference type="GO" id="GO:0002283">
    <property type="term" value="P:neutrophil activation involved in immune response"/>
    <property type="evidence" value="ECO:0007669"/>
    <property type="project" value="TreeGrafter"/>
</dbReference>
<dbReference type="GeneID" id="121852338"/>
<keyword evidence="4" id="KW-1003">Cell membrane</keyword>
<evidence type="ECO:0000256" key="12">
    <source>
        <dbReference type="ARBA" id="ARBA00023136"/>
    </source>
</evidence>
<evidence type="ECO:0000256" key="16">
    <source>
        <dbReference type="SAM" id="SignalP"/>
    </source>
</evidence>
<keyword evidence="17" id="KW-0418">Kinase</keyword>
<organism evidence="17">
    <name type="scientific">Callorhinchus milii</name>
    <name type="common">Ghost shark</name>
    <dbReference type="NCBI Taxonomy" id="7868"/>
    <lineage>
        <taxon>Eukaryota</taxon>
        <taxon>Metazoa</taxon>
        <taxon>Chordata</taxon>
        <taxon>Craniata</taxon>
        <taxon>Vertebrata</taxon>
        <taxon>Chondrichthyes</taxon>
        <taxon>Holocephali</taxon>
        <taxon>Chimaeriformes</taxon>
        <taxon>Callorhinchidae</taxon>
        <taxon>Callorhinchus</taxon>
    </lineage>
</organism>
<comment type="subcellular location">
    <subcellularLocation>
        <location evidence="1">Cell membrane</location>
        <topology evidence="1">Single-pass type I membrane protein</topology>
    </subcellularLocation>
</comment>
<proteinExistence type="evidence at transcript level"/>
<evidence type="ECO:0000313" key="17">
    <source>
        <dbReference type="EMBL" id="AFP12794.1"/>
    </source>
</evidence>
<evidence type="ECO:0000256" key="2">
    <source>
        <dbReference type="ARBA" id="ARBA00009791"/>
    </source>
</evidence>